<evidence type="ECO:0000256" key="1">
    <source>
        <dbReference type="ARBA" id="ARBA00004496"/>
    </source>
</evidence>
<evidence type="ECO:0000313" key="11">
    <source>
        <dbReference type="Proteomes" id="UP000436088"/>
    </source>
</evidence>
<evidence type="ECO:0000256" key="8">
    <source>
        <dbReference type="PIRSR" id="PIRSR002583-1"/>
    </source>
</evidence>
<keyword evidence="3" id="KW-0963">Cytoplasm</keyword>
<dbReference type="FunFam" id="3.40.50.11260:FF:000001">
    <property type="entry name" value="Heat shock protein 90 alpha"/>
    <property type="match status" value="1"/>
</dbReference>
<dbReference type="Proteomes" id="UP000436088">
    <property type="component" value="Unassembled WGS sequence"/>
</dbReference>
<dbReference type="EMBL" id="VEPZ02001788">
    <property type="protein sequence ID" value="KAE8654161.1"/>
    <property type="molecule type" value="Genomic_DNA"/>
</dbReference>
<dbReference type="Gene3D" id="3.30.230.80">
    <property type="match status" value="1"/>
</dbReference>
<dbReference type="PANTHER" id="PTHR11528">
    <property type="entry name" value="HEAT SHOCK PROTEIN 90 FAMILY MEMBER"/>
    <property type="match status" value="1"/>
</dbReference>
<feature type="binding site" evidence="8">
    <location>
        <position position="38"/>
    </location>
    <ligand>
        <name>ATP</name>
        <dbReference type="ChEBI" id="CHEBI:30616"/>
    </ligand>
</feature>
<keyword evidence="5 8" id="KW-0067">ATP-binding</keyword>
<dbReference type="InterPro" id="IPR020575">
    <property type="entry name" value="Hsp90_N"/>
</dbReference>
<dbReference type="GO" id="GO:0016887">
    <property type="term" value="F:ATP hydrolysis activity"/>
    <property type="evidence" value="ECO:0007669"/>
    <property type="project" value="InterPro"/>
</dbReference>
<feature type="binding site" evidence="8">
    <location>
        <position position="80"/>
    </location>
    <ligand>
        <name>ATP</name>
        <dbReference type="ChEBI" id="CHEBI:30616"/>
    </ligand>
</feature>
<evidence type="ECO:0000256" key="9">
    <source>
        <dbReference type="SAM" id="MobiDB-lite"/>
    </source>
</evidence>
<feature type="binding site" evidence="8">
    <location>
        <begin position="121"/>
        <end position="126"/>
    </location>
    <ligand>
        <name>ATP</name>
        <dbReference type="ChEBI" id="CHEBI:30616"/>
    </ligand>
</feature>
<dbReference type="PIRSF" id="PIRSF002583">
    <property type="entry name" value="Hsp90"/>
    <property type="match status" value="1"/>
</dbReference>
<feature type="region of interest" description="Disordered" evidence="9">
    <location>
        <begin position="593"/>
        <end position="617"/>
    </location>
</feature>
<evidence type="ECO:0000256" key="7">
    <source>
        <dbReference type="ARBA" id="ARBA00023186"/>
    </source>
</evidence>
<evidence type="ECO:0000313" key="10">
    <source>
        <dbReference type="EMBL" id="KAE8654161.1"/>
    </source>
</evidence>
<sequence length="617" mass="71060">MAETETFAFQAEINQFLSLIINAFYSNKEIFLRELISNSSDALDKIRFESLTDKSKLDAQPELFIHIVPDKTNNTLSIIDSGIGMTKDADLVNNLGIIARSGTKEFMEALVAGADVSMIGQFGVGFYSTYLVTEKVIVTTKHNDDEQKTNLEERRLKDLIKKHSEFINYPISLWIEKTIEKEAFDDEDKEDKEEEEGEVEEVDEENEKEEKKKKKIKEHFLVEAQLEFKAILFVPKRAPFDFFDTRKKPNNIKLYVRRLFIIDNCEELIPEFLGFVKGIVDSEDLPLNISREMLQQNKILKVIRKNLVKKCIELFFEIAENKEDYNKFYEAFSKNLKLSIHEDSQNQNKIVELFRYHSTKSGDEMTSLKDYVTRMKEGQNDIYYITGESKKAFENSSFLEKLKKRGYEVLFMVDAIDEYVVGQLKEFEGKKLVSVTKEGLKLDESEEEKKKKEALKENFDGLCKVINDVMGDKVEKVVVSDRVVDSPCCLVTGEYGWTTNMERIMKAQALRDNGMAGYISRKKTMEINHENPIMEELRKRTDADKNDKSVKDLVLLLFETALITSGFSLNDPNTFGNKIHRMLKLGLSIDEDTDDADADMPPLEDADAEGSKMEEVD</sequence>
<keyword evidence="4 8" id="KW-0547">Nucleotide-binding</keyword>
<dbReference type="InterPro" id="IPR037196">
    <property type="entry name" value="HSP90_C"/>
</dbReference>
<feature type="binding site" evidence="8">
    <location>
        <position position="34"/>
    </location>
    <ligand>
        <name>ATP</name>
        <dbReference type="ChEBI" id="CHEBI:30616"/>
    </ligand>
</feature>
<feature type="binding site" evidence="8">
    <location>
        <position position="94"/>
    </location>
    <ligand>
        <name>ATP</name>
        <dbReference type="ChEBI" id="CHEBI:30616"/>
    </ligand>
</feature>
<dbReference type="CDD" id="cd16927">
    <property type="entry name" value="HATPase_Hsp90-like"/>
    <property type="match status" value="1"/>
</dbReference>
<protein>
    <submittedName>
        <fullName evidence="10">Heat shock cognate protein HSP 90-beta</fullName>
    </submittedName>
</protein>
<evidence type="ECO:0000256" key="4">
    <source>
        <dbReference type="ARBA" id="ARBA00022741"/>
    </source>
</evidence>
<dbReference type="SUPFAM" id="SSF55874">
    <property type="entry name" value="ATPase domain of HSP90 chaperone/DNA topoisomerase II/histidine kinase"/>
    <property type="match status" value="1"/>
</dbReference>
<dbReference type="PROSITE" id="PS00298">
    <property type="entry name" value="HSP90"/>
    <property type="match status" value="1"/>
</dbReference>
<comment type="caution">
    <text evidence="10">The sequence shown here is derived from an EMBL/GenBank/DDBJ whole genome shotgun (WGS) entry which is preliminary data.</text>
</comment>
<name>A0A6A2WBB2_HIBSY</name>
<dbReference type="HAMAP" id="MF_00505">
    <property type="entry name" value="HSP90"/>
    <property type="match status" value="1"/>
</dbReference>
<dbReference type="InterPro" id="IPR020568">
    <property type="entry name" value="Ribosomal_Su5_D2-typ_SF"/>
</dbReference>
<dbReference type="FunFam" id="3.30.230.80:FF:000001">
    <property type="entry name" value="Heat shock protein 90 alpha"/>
    <property type="match status" value="1"/>
</dbReference>
<proteinExistence type="inferred from homology"/>
<dbReference type="SUPFAM" id="SSF110942">
    <property type="entry name" value="HSP90 C-terminal domain"/>
    <property type="match status" value="1"/>
</dbReference>
<evidence type="ECO:0000256" key="5">
    <source>
        <dbReference type="ARBA" id="ARBA00022840"/>
    </source>
</evidence>
<comment type="subcellular location">
    <subcellularLocation>
        <location evidence="1">Cytoplasm</location>
    </subcellularLocation>
</comment>
<comment type="similarity">
    <text evidence="2">Belongs to the heat shock protein 90 family.</text>
</comment>
<dbReference type="AlphaFoldDB" id="A0A6A2WBB2"/>
<dbReference type="Pfam" id="PF13589">
    <property type="entry name" value="HATPase_c_3"/>
    <property type="match status" value="1"/>
</dbReference>
<dbReference type="Gene3D" id="3.30.565.10">
    <property type="entry name" value="Histidine kinase-like ATPase, C-terminal domain"/>
    <property type="match status" value="2"/>
</dbReference>
<keyword evidence="11" id="KW-1185">Reference proteome</keyword>
<organism evidence="10 11">
    <name type="scientific">Hibiscus syriacus</name>
    <name type="common">Rose of Sharon</name>
    <dbReference type="NCBI Taxonomy" id="106335"/>
    <lineage>
        <taxon>Eukaryota</taxon>
        <taxon>Viridiplantae</taxon>
        <taxon>Streptophyta</taxon>
        <taxon>Embryophyta</taxon>
        <taxon>Tracheophyta</taxon>
        <taxon>Spermatophyta</taxon>
        <taxon>Magnoliopsida</taxon>
        <taxon>eudicotyledons</taxon>
        <taxon>Gunneridae</taxon>
        <taxon>Pentapetalae</taxon>
        <taxon>rosids</taxon>
        <taxon>malvids</taxon>
        <taxon>Malvales</taxon>
        <taxon>Malvaceae</taxon>
        <taxon>Malvoideae</taxon>
        <taxon>Hibiscus</taxon>
    </lineage>
</organism>
<dbReference type="FunFam" id="1.20.120.790:FF:000001">
    <property type="entry name" value="Heat shock protein 90 alpha"/>
    <property type="match status" value="1"/>
</dbReference>
<reference evidence="10" key="1">
    <citation type="submission" date="2019-09" db="EMBL/GenBank/DDBJ databases">
        <title>Draft genome information of white flower Hibiscus syriacus.</title>
        <authorList>
            <person name="Kim Y.-M."/>
        </authorList>
    </citation>
    <scope>NUCLEOTIDE SEQUENCE [LARGE SCALE GENOMIC DNA]</scope>
    <source>
        <strain evidence="10">YM2019G1</strain>
    </source>
</reference>
<dbReference type="GO" id="GO:0140662">
    <property type="term" value="F:ATP-dependent protein folding chaperone"/>
    <property type="evidence" value="ECO:0007669"/>
    <property type="project" value="InterPro"/>
</dbReference>
<feature type="region of interest" description="Disordered" evidence="9">
    <location>
        <begin position="185"/>
        <end position="210"/>
    </location>
</feature>
<keyword evidence="6 10" id="KW-0346">Stress response</keyword>
<dbReference type="InterPro" id="IPR019805">
    <property type="entry name" value="Heat_shock_protein_90_CS"/>
</dbReference>
<dbReference type="FunFam" id="3.30.565.10:FF:000357">
    <property type="entry name" value="Heat shock protein HSP 90-beta"/>
    <property type="match status" value="1"/>
</dbReference>
<feature type="compositionally biased region" description="Acidic residues" evidence="9">
    <location>
        <begin position="593"/>
        <end position="608"/>
    </location>
</feature>
<feature type="binding site" evidence="8">
    <location>
        <position position="291"/>
    </location>
    <ligand>
        <name>ATP</name>
        <dbReference type="ChEBI" id="CHEBI:30616"/>
    </ligand>
</feature>
<dbReference type="InterPro" id="IPR036890">
    <property type="entry name" value="HATPase_C_sf"/>
</dbReference>
<evidence type="ECO:0000256" key="6">
    <source>
        <dbReference type="ARBA" id="ARBA00023016"/>
    </source>
</evidence>
<gene>
    <name evidence="10" type="ORF">F3Y22_tig00117056pilonHSYRG01007</name>
</gene>
<dbReference type="InterPro" id="IPR001404">
    <property type="entry name" value="Hsp90_fam"/>
</dbReference>
<feature type="compositionally biased region" description="Acidic residues" evidence="9">
    <location>
        <begin position="185"/>
        <end position="207"/>
    </location>
</feature>
<dbReference type="GO" id="GO:0005737">
    <property type="term" value="C:cytoplasm"/>
    <property type="evidence" value="ECO:0007669"/>
    <property type="project" value="UniProtKB-SubCell"/>
</dbReference>
<keyword evidence="7" id="KW-0143">Chaperone</keyword>
<evidence type="ECO:0000256" key="3">
    <source>
        <dbReference type="ARBA" id="ARBA00022490"/>
    </source>
</evidence>
<dbReference type="Gene3D" id="1.20.120.790">
    <property type="entry name" value="Heat shock protein 90, C-terminal domain"/>
    <property type="match status" value="1"/>
</dbReference>
<dbReference type="SUPFAM" id="SSF54211">
    <property type="entry name" value="Ribosomal protein S5 domain 2-like"/>
    <property type="match status" value="1"/>
</dbReference>
<dbReference type="Gene3D" id="3.40.50.11260">
    <property type="match status" value="1"/>
</dbReference>
<dbReference type="PRINTS" id="PR00775">
    <property type="entry name" value="HEATSHOCK90"/>
</dbReference>
<feature type="binding site" evidence="8">
    <location>
        <position position="85"/>
    </location>
    <ligand>
        <name>ATP</name>
        <dbReference type="ChEBI" id="CHEBI:30616"/>
    </ligand>
</feature>
<dbReference type="GO" id="GO:0051082">
    <property type="term" value="F:unfolded protein binding"/>
    <property type="evidence" value="ECO:0007669"/>
    <property type="project" value="InterPro"/>
</dbReference>
<accession>A0A6A2WBB2</accession>
<dbReference type="Pfam" id="PF00183">
    <property type="entry name" value="HSP90"/>
    <property type="match status" value="1"/>
</dbReference>
<dbReference type="GO" id="GO:0005524">
    <property type="term" value="F:ATP binding"/>
    <property type="evidence" value="ECO:0007669"/>
    <property type="project" value="UniProtKB-KW"/>
</dbReference>
<evidence type="ECO:0000256" key="2">
    <source>
        <dbReference type="ARBA" id="ARBA00008239"/>
    </source>
</evidence>
<feature type="binding site" evidence="8">
    <location>
        <begin position="101"/>
        <end position="102"/>
    </location>
    <ligand>
        <name>ATP</name>
        <dbReference type="ChEBI" id="CHEBI:30616"/>
    </ligand>
</feature>